<dbReference type="Gene3D" id="1.20.5.110">
    <property type="match status" value="1"/>
</dbReference>
<dbReference type="PROSITE" id="PS00914">
    <property type="entry name" value="SYNTAXIN"/>
    <property type="match status" value="1"/>
</dbReference>
<keyword evidence="5" id="KW-0472">Membrane</keyword>
<dbReference type="PROSITE" id="PS50192">
    <property type="entry name" value="T_SNARE"/>
    <property type="match status" value="1"/>
</dbReference>
<keyword evidence="5" id="KW-0812">Transmembrane</keyword>
<evidence type="ECO:0000313" key="9">
    <source>
        <dbReference type="Proteomes" id="UP000290572"/>
    </source>
</evidence>
<proteinExistence type="inferred from homology"/>
<dbReference type="FunFam" id="1.20.5.110:FF:000068">
    <property type="entry name" value="Syntaxin 1A"/>
    <property type="match status" value="1"/>
</dbReference>
<evidence type="ECO:0000256" key="2">
    <source>
        <dbReference type="ARBA" id="ARBA00022481"/>
    </source>
</evidence>
<dbReference type="Proteomes" id="UP000290572">
    <property type="component" value="Unassembled WGS sequence"/>
</dbReference>
<dbReference type="CDD" id="cd04658">
    <property type="entry name" value="Piwi_piwi-like_Euk"/>
    <property type="match status" value="1"/>
</dbReference>
<dbReference type="GO" id="GO:0016192">
    <property type="term" value="P:vesicle-mediated transport"/>
    <property type="evidence" value="ECO:0007669"/>
    <property type="project" value="InterPro"/>
</dbReference>
<evidence type="ECO:0000256" key="4">
    <source>
        <dbReference type="ARBA" id="ARBA00023054"/>
    </source>
</evidence>
<dbReference type="InterPro" id="IPR010989">
    <property type="entry name" value="SNARE"/>
</dbReference>
<dbReference type="FunFam" id="3.30.420.10:FF:000014">
    <property type="entry name" value="Piwi-like RNA-mediated gene silencing 1"/>
    <property type="match status" value="1"/>
</dbReference>
<dbReference type="SMART" id="SM00397">
    <property type="entry name" value="t_SNARE"/>
    <property type="match status" value="1"/>
</dbReference>
<protein>
    <submittedName>
        <fullName evidence="8">Piwi 1</fullName>
    </submittedName>
</protein>
<dbReference type="GO" id="GO:0016020">
    <property type="term" value="C:membrane"/>
    <property type="evidence" value="ECO:0007669"/>
    <property type="project" value="InterPro"/>
</dbReference>
<keyword evidence="5" id="KW-1133">Transmembrane helix</keyword>
<keyword evidence="4" id="KW-0175">Coiled coil</keyword>
<evidence type="ECO:0000259" key="7">
    <source>
        <dbReference type="PROSITE" id="PS50822"/>
    </source>
</evidence>
<dbReference type="SMART" id="SM00950">
    <property type="entry name" value="Piwi"/>
    <property type="match status" value="1"/>
</dbReference>
<comment type="caution">
    <text evidence="8">The sequence shown here is derived from an EMBL/GenBank/DDBJ whole genome shotgun (WGS) entry which is preliminary data.</text>
</comment>
<organism evidence="8 9">
    <name type="scientific">Labeo rohita</name>
    <name type="common">Indian major carp</name>
    <name type="synonym">Cyprinus rohita</name>
    <dbReference type="NCBI Taxonomy" id="84645"/>
    <lineage>
        <taxon>Eukaryota</taxon>
        <taxon>Metazoa</taxon>
        <taxon>Chordata</taxon>
        <taxon>Craniata</taxon>
        <taxon>Vertebrata</taxon>
        <taxon>Euteleostomi</taxon>
        <taxon>Actinopterygii</taxon>
        <taxon>Neopterygii</taxon>
        <taxon>Teleostei</taxon>
        <taxon>Ostariophysi</taxon>
        <taxon>Cypriniformes</taxon>
        <taxon>Cyprinidae</taxon>
        <taxon>Labeoninae</taxon>
        <taxon>Labeonini</taxon>
        <taxon>Labeo</taxon>
    </lineage>
</organism>
<dbReference type="CDD" id="cd15882">
    <property type="entry name" value="SNARE_syntaxin2"/>
    <property type="match status" value="1"/>
</dbReference>
<feature type="transmembrane region" description="Helical" evidence="5">
    <location>
        <begin position="620"/>
        <end position="644"/>
    </location>
</feature>
<dbReference type="Pfam" id="PF02171">
    <property type="entry name" value="Piwi"/>
    <property type="match status" value="1"/>
</dbReference>
<dbReference type="InterPro" id="IPR003165">
    <property type="entry name" value="Piwi"/>
</dbReference>
<dbReference type="Gene3D" id="3.30.420.10">
    <property type="entry name" value="Ribonuclease H-like superfamily/Ribonuclease H"/>
    <property type="match status" value="1"/>
</dbReference>
<dbReference type="GO" id="GO:0016787">
    <property type="term" value="F:hydrolase activity"/>
    <property type="evidence" value="ECO:0007669"/>
    <property type="project" value="UniProtKB-KW"/>
</dbReference>
<gene>
    <name evidence="8" type="ORF">ROHU_009078</name>
</gene>
<dbReference type="GO" id="GO:0043186">
    <property type="term" value="C:P granule"/>
    <property type="evidence" value="ECO:0007669"/>
    <property type="project" value="UniProtKB-ARBA"/>
</dbReference>
<accession>A0A498MAJ1</accession>
<dbReference type="GO" id="GO:0034584">
    <property type="term" value="F:piRNA binding"/>
    <property type="evidence" value="ECO:0007669"/>
    <property type="project" value="UniProtKB-ARBA"/>
</dbReference>
<dbReference type="GO" id="GO:0006886">
    <property type="term" value="P:intracellular protein transport"/>
    <property type="evidence" value="ECO:0007669"/>
    <property type="project" value="InterPro"/>
</dbReference>
<dbReference type="PANTHER" id="PTHR22891">
    <property type="entry name" value="EUKARYOTIC TRANSLATION INITIATION FACTOR 2C"/>
    <property type="match status" value="1"/>
</dbReference>
<keyword evidence="9" id="KW-1185">Reference proteome</keyword>
<evidence type="ECO:0000256" key="5">
    <source>
        <dbReference type="SAM" id="Phobius"/>
    </source>
</evidence>
<keyword evidence="3" id="KW-0378">Hydrolase</keyword>
<dbReference type="SUPFAM" id="SSF53098">
    <property type="entry name" value="Ribonuclease H-like"/>
    <property type="match status" value="1"/>
</dbReference>
<dbReference type="FunFam" id="3.40.50.2300:FF:000131">
    <property type="entry name" value="Piwi-like RNA-mediated gene silencing 1"/>
    <property type="match status" value="1"/>
</dbReference>
<dbReference type="EMBL" id="QBIY01012904">
    <property type="protein sequence ID" value="RXN14535.1"/>
    <property type="molecule type" value="Genomic_DNA"/>
</dbReference>
<reference evidence="8 9" key="1">
    <citation type="submission" date="2018-03" db="EMBL/GenBank/DDBJ databases">
        <title>Draft genome sequence of Rohu Carp (Labeo rohita).</title>
        <authorList>
            <person name="Das P."/>
            <person name="Kushwaha B."/>
            <person name="Joshi C.G."/>
            <person name="Kumar D."/>
            <person name="Nagpure N.S."/>
            <person name="Sahoo L."/>
            <person name="Das S.P."/>
            <person name="Bit A."/>
            <person name="Patnaik S."/>
            <person name="Meher P.K."/>
            <person name="Jayasankar P."/>
            <person name="Koringa P.G."/>
            <person name="Patel N.V."/>
            <person name="Hinsu A.T."/>
            <person name="Kumar R."/>
            <person name="Pandey M."/>
            <person name="Agarwal S."/>
            <person name="Srivastava S."/>
            <person name="Singh M."/>
            <person name="Iquebal M.A."/>
            <person name="Jaiswal S."/>
            <person name="Angadi U.B."/>
            <person name="Kumar N."/>
            <person name="Raza M."/>
            <person name="Shah T.M."/>
            <person name="Rai A."/>
            <person name="Jena J.K."/>
        </authorList>
    </citation>
    <scope>NUCLEOTIDE SEQUENCE [LARGE SCALE GENOMIC DNA]</scope>
    <source>
        <strain evidence="8">DASCIFA01</strain>
        <tissue evidence="8">Testis</tissue>
    </source>
</reference>
<dbReference type="InterPro" id="IPR036397">
    <property type="entry name" value="RNaseH_sf"/>
</dbReference>
<dbReference type="SUPFAM" id="SSF47661">
    <property type="entry name" value="t-snare proteins"/>
    <property type="match status" value="1"/>
</dbReference>
<evidence type="ECO:0000256" key="3">
    <source>
        <dbReference type="ARBA" id="ARBA00022801"/>
    </source>
</evidence>
<dbReference type="Pfam" id="PF05739">
    <property type="entry name" value="SNARE"/>
    <property type="match status" value="1"/>
</dbReference>
<dbReference type="PROSITE" id="PS50822">
    <property type="entry name" value="PIWI"/>
    <property type="match status" value="1"/>
</dbReference>
<dbReference type="Gene3D" id="3.40.50.2300">
    <property type="match status" value="1"/>
</dbReference>
<evidence type="ECO:0000259" key="6">
    <source>
        <dbReference type="PROSITE" id="PS50192"/>
    </source>
</evidence>
<dbReference type="InterPro" id="IPR028671">
    <property type="entry name" value="STX2_SNARE"/>
</dbReference>
<name>A0A498MAJ1_LABRO</name>
<sequence>MRADFNIMKDLASHTRLSPEQRESRINRLISNINRNADVQNELTTWGLSFENRLLSLNGRVLPSERIIQGGRAYEYNPWTADWTKEMRGLPLISCMSLDNWLMFYTRRNADVAQSLLQTLNKVSGPMGIRMQRAVMIEYEDRQESLLRALQQNVARETQMVVVILPTNRKDKYDCVKKYLCVDCPTPSQCVVSRTISKPQALMTVATKIALQMNCKMGGELWSVEIPLRQLMIVGIDCYHDTAAGKRSIGALVASLNQGMSRKHQTTNRVAYKMTSSSQSFLLKLFVFLAALKAYLKYNNSLPSRIIVYRDGVGDGMLRSVVDYEVPQIMQSIKTMGQDYEPKLSVVVVKKRISSRFFARIDGKIANPPPGTVIDTEVTRPEWYDFFIVSQAVRFGCVAPTHYNVVFDNSGLKPDHMQRLTYKLCHMYYNWQGIVRVPAPCQYAHKLAFLGRQSASEDGGVTVSMERDGFMQDFFRKVEEIRGVIGKISSLVNEVKKKHSVILSAPNPDETGRITTNEELEEMLETGNPSIFISDIISDSQITRQALNEIESRHKDILRLESSIKELHDMFVDMAMLVETQGEMIDNIEKNVNNAVEYVGQAKVETKKAVRYQTQARRKYIILALIVLVVLAVIALIVGLSVGLSVKTTTNSASSSSNAANPV</sequence>
<dbReference type="AlphaFoldDB" id="A0A498MAJ1"/>
<feature type="domain" description="Piwi" evidence="7">
    <location>
        <begin position="160"/>
        <end position="456"/>
    </location>
</feature>
<dbReference type="InterPro" id="IPR006012">
    <property type="entry name" value="Syntaxin/epimorphin_CS"/>
</dbReference>
<keyword evidence="2" id="KW-0488">Methylation</keyword>
<comment type="similarity">
    <text evidence="1">Belongs to the syntaxin family.</text>
</comment>
<evidence type="ECO:0000256" key="1">
    <source>
        <dbReference type="ARBA" id="ARBA00009063"/>
    </source>
</evidence>
<dbReference type="STRING" id="84645.A0A498MAJ1"/>
<dbReference type="GO" id="GO:0005484">
    <property type="term" value="F:SNAP receptor activity"/>
    <property type="evidence" value="ECO:0007669"/>
    <property type="project" value="InterPro"/>
</dbReference>
<evidence type="ECO:0000313" key="8">
    <source>
        <dbReference type="EMBL" id="RXN14535.1"/>
    </source>
</evidence>
<dbReference type="InterPro" id="IPR012337">
    <property type="entry name" value="RNaseH-like_sf"/>
</dbReference>
<dbReference type="InterPro" id="IPR000727">
    <property type="entry name" value="T_SNARE_dom"/>
</dbReference>
<feature type="domain" description="T-SNARE coiled-coil homology" evidence="6">
    <location>
        <begin position="547"/>
        <end position="609"/>
    </location>
</feature>